<accession>A0A128EYA9</accession>
<keyword evidence="2" id="KW-1185">Reference proteome</keyword>
<evidence type="ECO:0000313" key="2">
    <source>
        <dbReference type="Proteomes" id="UP000071641"/>
    </source>
</evidence>
<dbReference type="RefSeq" id="WP_062661925.1">
    <property type="nucleotide sequence ID" value="NZ_FIZX01000001.1"/>
</dbReference>
<gene>
    <name evidence="1" type="ORF">GCE9029_01325</name>
</gene>
<protein>
    <submittedName>
        <fullName evidence="1">Uncharacterized protein</fullName>
    </submittedName>
</protein>
<dbReference type="AlphaFoldDB" id="A0A128EYA9"/>
<dbReference type="Proteomes" id="UP000071641">
    <property type="component" value="Unassembled WGS sequence"/>
</dbReference>
<sequence length="191" mass="21534">MVREATLTPYSRWAKPLVSEVAEVINLLKDSGYDSNQLVSVTGIQQKNINAWTARYKNEPDNVSTIPYPCWCFLCALAGKPNIQSAGEVIEVNVRRVLSYFKPTAFRPNDKFVCPTSEQFSNLIDNDNYEALTTEKLSEVFNWNANNFARGIDNGSLPFLNWSLIVMSMGIDIQKMILKELQGPVSLDECD</sequence>
<reference evidence="2" key="1">
    <citation type="submission" date="2016-02" db="EMBL/GenBank/DDBJ databases">
        <authorList>
            <person name="Rodrigo-Torres Lidia"/>
            <person name="Arahal R.David."/>
        </authorList>
    </citation>
    <scope>NUCLEOTIDE SEQUENCE [LARGE SCALE GENOMIC DNA]</scope>
    <source>
        <strain evidence="2">CECT 9029</strain>
    </source>
</reference>
<dbReference type="EMBL" id="FIZX01000001">
    <property type="protein sequence ID" value="CZF79215.1"/>
    <property type="molecule type" value="Genomic_DNA"/>
</dbReference>
<name>A0A128EYA9_9GAMM</name>
<proteinExistence type="predicted"/>
<evidence type="ECO:0000313" key="1">
    <source>
        <dbReference type="EMBL" id="CZF79215.1"/>
    </source>
</evidence>
<organism evidence="1 2">
    <name type="scientific">Grimontia celer</name>
    <dbReference type="NCBI Taxonomy" id="1796497"/>
    <lineage>
        <taxon>Bacteria</taxon>
        <taxon>Pseudomonadati</taxon>
        <taxon>Pseudomonadota</taxon>
        <taxon>Gammaproteobacteria</taxon>
        <taxon>Vibrionales</taxon>
        <taxon>Vibrionaceae</taxon>
        <taxon>Grimontia</taxon>
    </lineage>
</organism>